<sequence>MAVSKASMTSSAATQPSHDDDCVMVDFESVYDDEERKWVSKVGVENIGKKLVNSKEGPPTFEQPNMTLREFLEYGNMLVQEQENVKRVQSAEKYLKEAAFGEANENT</sequence>
<dbReference type="OrthoDB" id="1636785at2759"/>
<accession>A0A8K0HBH8</accession>
<feature type="domain" description="Ribulose bisphosphate carboxylase/oxygenase activase AAA helical" evidence="4">
    <location>
        <begin position="29"/>
        <end position="82"/>
    </location>
</feature>
<protein>
    <recommendedName>
        <fullName evidence="4">Ribulose bisphosphate carboxylase/oxygenase activase AAA helical domain-containing protein</fullName>
    </recommendedName>
</protein>
<dbReference type="EMBL" id="VOIH02000004">
    <property type="protein sequence ID" value="KAF3449103.1"/>
    <property type="molecule type" value="Genomic_DNA"/>
</dbReference>
<dbReference type="Proteomes" id="UP000796880">
    <property type="component" value="Unassembled WGS sequence"/>
</dbReference>
<comment type="subcellular location">
    <subcellularLocation>
        <location evidence="1">Plastid</location>
        <location evidence="1">Chloroplast stroma</location>
    </subcellularLocation>
</comment>
<gene>
    <name evidence="5" type="ORF">FNV43_RR09827</name>
</gene>
<dbReference type="GO" id="GO:0046863">
    <property type="term" value="F:ribulose-1,5-bisphosphate carboxylase/oxygenase activator activity"/>
    <property type="evidence" value="ECO:0007669"/>
    <property type="project" value="TreeGrafter"/>
</dbReference>
<dbReference type="Gene3D" id="1.10.8.1070">
    <property type="match status" value="1"/>
</dbReference>
<dbReference type="GO" id="GO:0009570">
    <property type="term" value="C:chloroplast stroma"/>
    <property type="evidence" value="ECO:0007669"/>
    <property type="project" value="UniProtKB-SubCell"/>
</dbReference>
<reference evidence="5" key="1">
    <citation type="submission" date="2020-03" db="EMBL/GenBank/DDBJ databases">
        <title>A high-quality chromosome-level genome assembly of a woody plant with both climbing and erect habits, Rhamnella rubrinervis.</title>
        <authorList>
            <person name="Lu Z."/>
            <person name="Yang Y."/>
            <person name="Zhu X."/>
            <person name="Sun Y."/>
        </authorList>
    </citation>
    <scope>NUCLEOTIDE SEQUENCE</scope>
    <source>
        <strain evidence="5">BYM</strain>
        <tissue evidence="5">Leaf</tissue>
    </source>
</reference>
<dbReference type="GO" id="GO:0009579">
    <property type="term" value="C:thylakoid"/>
    <property type="evidence" value="ECO:0007669"/>
    <property type="project" value="TreeGrafter"/>
</dbReference>
<name>A0A8K0HBH8_9ROSA</name>
<proteinExistence type="predicted"/>
<dbReference type="InterPro" id="IPR044960">
    <property type="entry name" value="RCA-like"/>
</dbReference>
<dbReference type="PANTHER" id="PTHR32429">
    <property type="match status" value="1"/>
</dbReference>
<evidence type="ECO:0000256" key="1">
    <source>
        <dbReference type="ARBA" id="ARBA00004470"/>
    </source>
</evidence>
<keyword evidence="2" id="KW-0547">Nucleotide-binding</keyword>
<organism evidence="5 6">
    <name type="scientific">Rhamnella rubrinervis</name>
    <dbReference type="NCBI Taxonomy" id="2594499"/>
    <lineage>
        <taxon>Eukaryota</taxon>
        <taxon>Viridiplantae</taxon>
        <taxon>Streptophyta</taxon>
        <taxon>Embryophyta</taxon>
        <taxon>Tracheophyta</taxon>
        <taxon>Spermatophyta</taxon>
        <taxon>Magnoliopsida</taxon>
        <taxon>eudicotyledons</taxon>
        <taxon>Gunneridae</taxon>
        <taxon>Pentapetalae</taxon>
        <taxon>rosids</taxon>
        <taxon>fabids</taxon>
        <taxon>Rosales</taxon>
        <taxon>Rhamnaceae</taxon>
        <taxon>rhamnoid group</taxon>
        <taxon>Rhamneae</taxon>
        <taxon>Rhamnella</taxon>
    </lineage>
</organism>
<dbReference type="InterPro" id="IPR048571">
    <property type="entry name" value="RuBisCO_activase_AAA_helical"/>
</dbReference>
<evidence type="ECO:0000313" key="6">
    <source>
        <dbReference type="Proteomes" id="UP000796880"/>
    </source>
</evidence>
<dbReference type="Pfam" id="PF21228">
    <property type="entry name" value="RuBisCO_activase_AAA_helical"/>
    <property type="match status" value="1"/>
</dbReference>
<dbReference type="PANTHER" id="PTHR32429:SF44">
    <property type="entry name" value="RIBULOSE BISPHOSPHATE CARBOXYLASE_OXYGENASE ACTIVASE, CHLOROPLASTIC"/>
    <property type="match status" value="1"/>
</dbReference>
<evidence type="ECO:0000256" key="3">
    <source>
        <dbReference type="ARBA" id="ARBA00022840"/>
    </source>
</evidence>
<dbReference type="AlphaFoldDB" id="A0A8K0HBH8"/>
<evidence type="ECO:0000256" key="2">
    <source>
        <dbReference type="ARBA" id="ARBA00022741"/>
    </source>
</evidence>
<dbReference type="GO" id="GO:0005524">
    <property type="term" value="F:ATP binding"/>
    <property type="evidence" value="ECO:0007669"/>
    <property type="project" value="UniProtKB-KW"/>
</dbReference>
<comment type="caution">
    <text evidence="5">The sequence shown here is derived from an EMBL/GenBank/DDBJ whole genome shotgun (WGS) entry which is preliminary data.</text>
</comment>
<evidence type="ECO:0000313" key="5">
    <source>
        <dbReference type="EMBL" id="KAF3449103.1"/>
    </source>
</evidence>
<keyword evidence="6" id="KW-1185">Reference proteome</keyword>
<evidence type="ECO:0000259" key="4">
    <source>
        <dbReference type="Pfam" id="PF21228"/>
    </source>
</evidence>
<keyword evidence="3" id="KW-0067">ATP-binding</keyword>